<dbReference type="PANTHER" id="PTHR45740">
    <property type="entry name" value="POLY [ADP-RIBOSE] POLYMERASE"/>
    <property type="match status" value="1"/>
</dbReference>
<dbReference type="EMBL" id="JADNYJ010000178">
    <property type="protein sequence ID" value="KAF8876771.1"/>
    <property type="molecule type" value="Genomic_DNA"/>
</dbReference>
<sequence length="415" mass="47340">MSSVHREELLSLQAIYCDAFNTFEMVDDTHFRFHSSPIVLSVMLPLSYPDPLQIPEISIDSEGLGVSRLQMFELRMRLETILQDKPGEPVLFELTEETREFTESIRDDVRMSLDAEAFDEEEEEYDEEDMIENRILDTTILLHAEVILRTDLRKRYLDMRRKIQMKATHGTKDRRAKDQAWDRYGKEEIVLHGTLRQNVGSIVRSGFVVPGKSAVTGEQVSVRCGTTWGQGIYTSPNPNYSLSYVSSVTIQKYLNCTIFSYTDVTLEGEVDTNRRRLIPGQKLIVCAITMGRRCRVKDVRHSNDTAENGYDSHVSPNGLEYIVFQSAQVLPLYVLHLGSSSMTPASSLGLRQPGSVTFEGNLTEYARKHLPNGFGAASGHRFVVEAIAPVDDDEEVWGDYQDDTYGEFQWQRRLW</sequence>
<protein>
    <recommendedName>
        <fullName evidence="1">RWD domain-containing protein</fullName>
    </recommendedName>
</protein>
<organism evidence="2 3">
    <name type="scientific">Gymnopilus junonius</name>
    <name type="common">Spectacular rustgill mushroom</name>
    <name type="synonym">Gymnopilus spectabilis subsp. junonius</name>
    <dbReference type="NCBI Taxonomy" id="109634"/>
    <lineage>
        <taxon>Eukaryota</taxon>
        <taxon>Fungi</taxon>
        <taxon>Dikarya</taxon>
        <taxon>Basidiomycota</taxon>
        <taxon>Agaricomycotina</taxon>
        <taxon>Agaricomycetes</taxon>
        <taxon>Agaricomycetidae</taxon>
        <taxon>Agaricales</taxon>
        <taxon>Agaricineae</taxon>
        <taxon>Hymenogastraceae</taxon>
        <taxon>Gymnopilus</taxon>
    </lineage>
</organism>
<dbReference type="SUPFAM" id="SSF54495">
    <property type="entry name" value="UBC-like"/>
    <property type="match status" value="1"/>
</dbReference>
<dbReference type="Gene3D" id="3.90.228.10">
    <property type="match status" value="1"/>
</dbReference>
<proteinExistence type="predicted"/>
<dbReference type="GO" id="GO:1990404">
    <property type="term" value="F:NAD+-protein mono-ADP-ribosyltransferase activity"/>
    <property type="evidence" value="ECO:0007669"/>
    <property type="project" value="TreeGrafter"/>
</dbReference>
<dbReference type="Pfam" id="PF05773">
    <property type="entry name" value="RWD"/>
    <property type="match status" value="1"/>
</dbReference>
<keyword evidence="3" id="KW-1185">Reference proteome</keyword>
<dbReference type="SMART" id="SM00591">
    <property type="entry name" value="RWD"/>
    <property type="match status" value="1"/>
</dbReference>
<accession>A0A9P5NC32</accession>
<dbReference type="InterPro" id="IPR006575">
    <property type="entry name" value="RWD_dom"/>
</dbReference>
<dbReference type="InterPro" id="IPR051712">
    <property type="entry name" value="ARTD-AVP"/>
</dbReference>
<dbReference type="Gene3D" id="3.10.110.10">
    <property type="entry name" value="Ubiquitin Conjugating Enzyme"/>
    <property type="match status" value="1"/>
</dbReference>
<gene>
    <name evidence="2" type="ORF">CPB84DRAFT_1966496</name>
</gene>
<dbReference type="SUPFAM" id="SSF56399">
    <property type="entry name" value="ADP-ribosylation"/>
    <property type="match status" value="1"/>
</dbReference>
<evidence type="ECO:0000259" key="1">
    <source>
        <dbReference type="PROSITE" id="PS50908"/>
    </source>
</evidence>
<dbReference type="PROSITE" id="PS50908">
    <property type="entry name" value="RWD"/>
    <property type="match status" value="1"/>
</dbReference>
<evidence type="ECO:0000313" key="3">
    <source>
        <dbReference type="Proteomes" id="UP000724874"/>
    </source>
</evidence>
<comment type="caution">
    <text evidence="2">The sequence shown here is derived from an EMBL/GenBank/DDBJ whole genome shotgun (WGS) entry which is preliminary data.</text>
</comment>
<dbReference type="OrthoDB" id="10256774at2759"/>
<dbReference type="InterPro" id="IPR016135">
    <property type="entry name" value="UBQ-conjugating_enzyme/RWD"/>
</dbReference>
<dbReference type="Proteomes" id="UP000724874">
    <property type="component" value="Unassembled WGS sequence"/>
</dbReference>
<dbReference type="PANTHER" id="PTHR45740:SF2">
    <property type="entry name" value="POLY [ADP-RIBOSE] POLYMERASE"/>
    <property type="match status" value="1"/>
</dbReference>
<dbReference type="GO" id="GO:0005634">
    <property type="term" value="C:nucleus"/>
    <property type="evidence" value="ECO:0007669"/>
    <property type="project" value="TreeGrafter"/>
</dbReference>
<name>A0A9P5NC32_GYMJU</name>
<dbReference type="AlphaFoldDB" id="A0A9P5NC32"/>
<reference evidence="2" key="1">
    <citation type="submission" date="2020-11" db="EMBL/GenBank/DDBJ databases">
        <authorList>
            <consortium name="DOE Joint Genome Institute"/>
            <person name="Ahrendt S."/>
            <person name="Riley R."/>
            <person name="Andreopoulos W."/>
            <person name="LaButti K."/>
            <person name="Pangilinan J."/>
            <person name="Ruiz-duenas F.J."/>
            <person name="Barrasa J.M."/>
            <person name="Sanchez-Garcia M."/>
            <person name="Camarero S."/>
            <person name="Miyauchi S."/>
            <person name="Serrano A."/>
            <person name="Linde D."/>
            <person name="Babiker R."/>
            <person name="Drula E."/>
            <person name="Ayuso-Fernandez I."/>
            <person name="Pacheco R."/>
            <person name="Padilla G."/>
            <person name="Ferreira P."/>
            <person name="Barriuso J."/>
            <person name="Kellner H."/>
            <person name="Castanera R."/>
            <person name="Alfaro M."/>
            <person name="Ramirez L."/>
            <person name="Pisabarro A.G."/>
            <person name="Kuo A."/>
            <person name="Tritt A."/>
            <person name="Lipzen A."/>
            <person name="He G."/>
            <person name="Yan M."/>
            <person name="Ng V."/>
            <person name="Cullen D."/>
            <person name="Martin F."/>
            <person name="Rosso M.-N."/>
            <person name="Henrissat B."/>
            <person name="Hibbett D."/>
            <person name="Martinez A.T."/>
            <person name="Grigoriev I.V."/>
        </authorList>
    </citation>
    <scope>NUCLEOTIDE SEQUENCE</scope>
    <source>
        <strain evidence="2">AH 44721</strain>
    </source>
</reference>
<evidence type="ECO:0000313" key="2">
    <source>
        <dbReference type="EMBL" id="KAF8876771.1"/>
    </source>
</evidence>
<dbReference type="GO" id="GO:0003950">
    <property type="term" value="F:NAD+ poly-ADP-ribosyltransferase activity"/>
    <property type="evidence" value="ECO:0007669"/>
    <property type="project" value="TreeGrafter"/>
</dbReference>
<feature type="domain" description="RWD" evidence="1">
    <location>
        <begin position="7"/>
        <end position="105"/>
    </location>
</feature>